<feature type="region of interest" description="Disordered" evidence="8">
    <location>
        <begin position="1"/>
        <end position="26"/>
    </location>
</feature>
<feature type="transmembrane region" description="Helical" evidence="7">
    <location>
        <begin position="101"/>
        <end position="125"/>
    </location>
</feature>
<keyword evidence="3" id="KW-1003">Cell membrane</keyword>
<evidence type="ECO:0000256" key="6">
    <source>
        <dbReference type="ARBA" id="ARBA00023136"/>
    </source>
</evidence>
<dbReference type="PANTHER" id="PTHR43744">
    <property type="entry name" value="ABC TRANSPORTER PERMEASE PROTEIN MG189-RELATED-RELATED"/>
    <property type="match status" value="1"/>
</dbReference>
<dbReference type="Proteomes" id="UP000721844">
    <property type="component" value="Unassembled WGS sequence"/>
</dbReference>
<evidence type="ECO:0000256" key="7">
    <source>
        <dbReference type="RuleBase" id="RU363032"/>
    </source>
</evidence>
<gene>
    <name evidence="10" type="ORF">ACELLULO517_14525</name>
</gene>
<keyword evidence="4 7" id="KW-0812">Transmembrane</keyword>
<feature type="transmembrane region" description="Helical" evidence="7">
    <location>
        <begin position="132"/>
        <end position="154"/>
    </location>
</feature>
<evidence type="ECO:0000313" key="10">
    <source>
        <dbReference type="EMBL" id="MCB8881462.1"/>
    </source>
</evidence>
<evidence type="ECO:0000313" key="11">
    <source>
        <dbReference type="Proteomes" id="UP000721844"/>
    </source>
</evidence>
<dbReference type="CDD" id="cd06261">
    <property type="entry name" value="TM_PBP2"/>
    <property type="match status" value="1"/>
</dbReference>
<dbReference type="GO" id="GO:0005886">
    <property type="term" value="C:plasma membrane"/>
    <property type="evidence" value="ECO:0007669"/>
    <property type="project" value="UniProtKB-SubCell"/>
</dbReference>
<dbReference type="PROSITE" id="PS50928">
    <property type="entry name" value="ABC_TM1"/>
    <property type="match status" value="1"/>
</dbReference>
<sequence length="303" mass="33595">MSDLSLSRTRANRMADRDADRAGAQTSRRAGQRRFAIWRAAILIIMAGIVLMPLGATLLGGFKTVGELRTNPLGLPRVWLWHNYWDILASLRYWRVLGNSLLIASLTVVLTLALAATAAFAFAHLRFFGRKFLFNYLVLGLMFPAAAAILPLFIRVRQLGLVDTPWGVILPQVAFGLAMAVLLLRNAFRQLPTELLDAALVDGCSYIRYFTHITLPLSRPILSTVGVIAFVGSWNNYLVPLIMLDSNSLFPWPLGLMDYQGEYSTAWQLVLAFITLTILPAILMFLLAQRYIVEGLTAGAVKG</sequence>
<keyword evidence="2 7" id="KW-0813">Transport</keyword>
<reference evidence="10 11" key="1">
    <citation type="journal article" date="2021" name="Microorganisms">
        <title>Acidisoma silvae sp. nov. and Acidisomacellulosilytica sp. nov., Two Acidophilic Bacteria Isolated from Decaying Wood, Hydrolyzing Cellulose and Producing Poly-3-hydroxybutyrate.</title>
        <authorList>
            <person name="Mieszkin S."/>
            <person name="Pouder E."/>
            <person name="Uroz S."/>
            <person name="Simon-Colin C."/>
            <person name="Alain K."/>
        </authorList>
    </citation>
    <scope>NUCLEOTIDE SEQUENCE [LARGE SCALE GENOMIC DNA]</scope>
    <source>
        <strain evidence="10 11">HW T5.17</strain>
    </source>
</reference>
<name>A0A964E4N8_9PROT</name>
<evidence type="ECO:0000256" key="8">
    <source>
        <dbReference type="SAM" id="MobiDB-lite"/>
    </source>
</evidence>
<dbReference type="PANTHER" id="PTHR43744:SF12">
    <property type="entry name" value="ABC TRANSPORTER PERMEASE PROTEIN MG189-RELATED"/>
    <property type="match status" value="1"/>
</dbReference>
<accession>A0A964E4N8</accession>
<evidence type="ECO:0000256" key="2">
    <source>
        <dbReference type="ARBA" id="ARBA00022448"/>
    </source>
</evidence>
<dbReference type="RefSeq" id="WP_227308132.1">
    <property type="nucleotide sequence ID" value="NZ_JAESVA010000004.1"/>
</dbReference>
<proteinExistence type="inferred from homology"/>
<dbReference type="InterPro" id="IPR035906">
    <property type="entry name" value="MetI-like_sf"/>
</dbReference>
<feature type="transmembrane region" description="Helical" evidence="7">
    <location>
        <begin position="36"/>
        <end position="62"/>
    </location>
</feature>
<protein>
    <submittedName>
        <fullName evidence="10">Carbohydrate ABC transporter permease</fullName>
    </submittedName>
</protein>
<dbReference type="GO" id="GO:0055085">
    <property type="term" value="P:transmembrane transport"/>
    <property type="evidence" value="ECO:0007669"/>
    <property type="project" value="InterPro"/>
</dbReference>
<comment type="subcellular location">
    <subcellularLocation>
        <location evidence="1 7">Cell membrane</location>
        <topology evidence="1 7">Multi-pass membrane protein</topology>
    </subcellularLocation>
</comment>
<dbReference type="InterPro" id="IPR000515">
    <property type="entry name" value="MetI-like"/>
</dbReference>
<feature type="transmembrane region" description="Helical" evidence="7">
    <location>
        <begin position="264"/>
        <end position="287"/>
    </location>
</feature>
<feature type="transmembrane region" description="Helical" evidence="7">
    <location>
        <begin position="221"/>
        <end position="244"/>
    </location>
</feature>
<evidence type="ECO:0000259" key="9">
    <source>
        <dbReference type="PROSITE" id="PS50928"/>
    </source>
</evidence>
<dbReference type="EMBL" id="JAESVA010000004">
    <property type="protein sequence ID" value="MCB8881462.1"/>
    <property type="molecule type" value="Genomic_DNA"/>
</dbReference>
<dbReference type="AlphaFoldDB" id="A0A964E4N8"/>
<organism evidence="10 11">
    <name type="scientific">Acidisoma cellulosilyticum</name>
    <dbReference type="NCBI Taxonomy" id="2802395"/>
    <lineage>
        <taxon>Bacteria</taxon>
        <taxon>Pseudomonadati</taxon>
        <taxon>Pseudomonadota</taxon>
        <taxon>Alphaproteobacteria</taxon>
        <taxon>Acetobacterales</taxon>
        <taxon>Acidocellaceae</taxon>
        <taxon>Acidisoma</taxon>
    </lineage>
</organism>
<dbReference type="Pfam" id="PF00528">
    <property type="entry name" value="BPD_transp_1"/>
    <property type="match status" value="1"/>
</dbReference>
<evidence type="ECO:0000256" key="4">
    <source>
        <dbReference type="ARBA" id="ARBA00022692"/>
    </source>
</evidence>
<keyword evidence="11" id="KW-1185">Reference proteome</keyword>
<feature type="transmembrane region" description="Helical" evidence="7">
    <location>
        <begin position="166"/>
        <end position="184"/>
    </location>
</feature>
<comment type="caution">
    <text evidence="10">The sequence shown here is derived from an EMBL/GenBank/DDBJ whole genome shotgun (WGS) entry which is preliminary data.</text>
</comment>
<evidence type="ECO:0000256" key="5">
    <source>
        <dbReference type="ARBA" id="ARBA00022989"/>
    </source>
</evidence>
<evidence type="ECO:0000256" key="3">
    <source>
        <dbReference type="ARBA" id="ARBA00022475"/>
    </source>
</evidence>
<dbReference type="Gene3D" id="1.10.3720.10">
    <property type="entry name" value="MetI-like"/>
    <property type="match status" value="1"/>
</dbReference>
<comment type="similarity">
    <text evidence="7">Belongs to the binding-protein-dependent transport system permease family.</text>
</comment>
<feature type="domain" description="ABC transmembrane type-1" evidence="9">
    <location>
        <begin position="97"/>
        <end position="288"/>
    </location>
</feature>
<keyword evidence="5 7" id="KW-1133">Transmembrane helix</keyword>
<keyword evidence="6 7" id="KW-0472">Membrane</keyword>
<dbReference type="SUPFAM" id="SSF161098">
    <property type="entry name" value="MetI-like"/>
    <property type="match status" value="1"/>
</dbReference>
<evidence type="ECO:0000256" key="1">
    <source>
        <dbReference type="ARBA" id="ARBA00004651"/>
    </source>
</evidence>